<protein>
    <submittedName>
        <fullName evidence="9">PspC family transcriptional regulator</fullName>
    </submittedName>
</protein>
<evidence type="ECO:0000256" key="6">
    <source>
        <dbReference type="SAM" id="MobiDB-lite"/>
    </source>
</evidence>
<feature type="transmembrane region" description="Helical" evidence="7">
    <location>
        <begin position="283"/>
        <end position="303"/>
    </location>
</feature>
<keyword evidence="4 7" id="KW-1133">Transmembrane helix</keyword>
<feature type="compositionally biased region" description="Polar residues" evidence="6">
    <location>
        <begin position="409"/>
        <end position="418"/>
    </location>
</feature>
<feature type="transmembrane region" description="Helical" evidence="7">
    <location>
        <begin position="310"/>
        <end position="329"/>
    </location>
</feature>
<evidence type="ECO:0000313" key="10">
    <source>
        <dbReference type="Proteomes" id="UP000298860"/>
    </source>
</evidence>
<name>A0A4D4J2D6_9PSEU</name>
<evidence type="ECO:0000259" key="8">
    <source>
        <dbReference type="Pfam" id="PF04024"/>
    </source>
</evidence>
<evidence type="ECO:0000313" key="9">
    <source>
        <dbReference type="EMBL" id="GDY29272.1"/>
    </source>
</evidence>
<proteinExistence type="predicted"/>
<dbReference type="InterPro" id="IPR052027">
    <property type="entry name" value="PspC"/>
</dbReference>
<keyword evidence="5 7" id="KW-0472">Membrane</keyword>
<dbReference type="Proteomes" id="UP000298860">
    <property type="component" value="Unassembled WGS sequence"/>
</dbReference>
<dbReference type="Pfam" id="PF04024">
    <property type="entry name" value="PspC"/>
    <property type="match status" value="1"/>
</dbReference>
<dbReference type="AlphaFoldDB" id="A0A4D4J2D6"/>
<evidence type="ECO:0000256" key="2">
    <source>
        <dbReference type="ARBA" id="ARBA00022475"/>
    </source>
</evidence>
<reference evidence="10" key="1">
    <citation type="submission" date="2019-04" db="EMBL/GenBank/DDBJ databases">
        <title>Draft genome sequence of Pseudonocardiaceae bacterium SL3-2-4.</title>
        <authorList>
            <person name="Ningsih F."/>
            <person name="Yokota A."/>
            <person name="Sakai Y."/>
            <person name="Nanatani K."/>
            <person name="Yabe S."/>
            <person name="Oetari A."/>
            <person name="Sjamsuridzal W."/>
        </authorList>
    </citation>
    <scope>NUCLEOTIDE SEQUENCE [LARGE SCALE GENOMIC DNA]</scope>
    <source>
        <strain evidence="10">SL3-2-4</strain>
    </source>
</reference>
<feature type="domain" description="Phage shock protein PspC N-terminal" evidence="8">
    <location>
        <begin position="33"/>
        <end position="88"/>
    </location>
</feature>
<sequence>MFRAAPRRMLVPMSGNGGAPGVEETVRDFWANRPRRPRRGRKIAGVAAGVGAQYGIDPVIVRVVFVVSAFYGGVGVLAYLLGWLFLPADDDEVSPVESLAGRGRSNTSAVLTVLLCLALFPAATFFLHNGVGAVIGLALIAAALYLLHRHRGQGGDTTGQAAGGAPTGPPPGVASDQPTAPVHEFSTEAGHGHGRPEAGAAGSGTGAVGQTTPMRQPPSWDPLGAAPFAWDLPEPGGRPEPPAEPEPRPRRFPVGLLTSGVALLVVGASVLVGQLVAGTWLTAPHVVGLVLGVLGLGMVAGSFLHGGRGLIVLAVPLSVAGFVLTAASLDHWDGAGDRVYTPTVAQQVLPSYHLSAGNNMLDLRQLTGDAVTRTGVDLGVGNAEVRVPENADVEVHCTAHLGNVDCLGHQSSGTNPRQDVTDAGPDGPGGPKLILDVHTGLGNVEVRRG</sequence>
<evidence type="ECO:0000256" key="3">
    <source>
        <dbReference type="ARBA" id="ARBA00022692"/>
    </source>
</evidence>
<dbReference type="InterPro" id="IPR007168">
    <property type="entry name" value="Phageshock_PspC_N"/>
</dbReference>
<feature type="region of interest" description="Disordered" evidence="6">
    <location>
        <begin position="155"/>
        <end position="251"/>
    </location>
</feature>
<keyword evidence="3 7" id="KW-0812">Transmembrane</keyword>
<dbReference type="GO" id="GO:0005886">
    <property type="term" value="C:plasma membrane"/>
    <property type="evidence" value="ECO:0007669"/>
    <property type="project" value="UniProtKB-SubCell"/>
</dbReference>
<dbReference type="PANTHER" id="PTHR33885">
    <property type="entry name" value="PHAGE SHOCK PROTEIN C"/>
    <property type="match status" value="1"/>
</dbReference>
<gene>
    <name evidence="9" type="ORF">GTS_09050</name>
</gene>
<evidence type="ECO:0000256" key="1">
    <source>
        <dbReference type="ARBA" id="ARBA00004162"/>
    </source>
</evidence>
<keyword evidence="10" id="KW-1185">Reference proteome</keyword>
<evidence type="ECO:0000256" key="7">
    <source>
        <dbReference type="SAM" id="Phobius"/>
    </source>
</evidence>
<organism evidence="9 10">
    <name type="scientific">Gandjariella thermophila</name>
    <dbReference type="NCBI Taxonomy" id="1931992"/>
    <lineage>
        <taxon>Bacteria</taxon>
        <taxon>Bacillati</taxon>
        <taxon>Actinomycetota</taxon>
        <taxon>Actinomycetes</taxon>
        <taxon>Pseudonocardiales</taxon>
        <taxon>Pseudonocardiaceae</taxon>
        <taxon>Gandjariella</taxon>
    </lineage>
</organism>
<dbReference type="PANTHER" id="PTHR33885:SF3">
    <property type="entry name" value="PHAGE SHOCK PROTEIN C"/>
    <property type="match status" value="1"/>
</dbReference>
<evidence type="ECO:0000256" key="5">
    <source>
        <dbReference type="ARBA" id="ARBA00023136"/>
    </source>
</evidence>
<feature type="transmembrane region" description="Helical" evidence="7">
    <location>
        <begin position="67"/>
        <end position="86"/>
    </location>
</feature>
<feature type="transmembrane region" description="Helical" evidence="7">
    <location>
        <begin position="254"/>
        <end position="277"/>
    </location>
</feature>
<feature type="transmembrane region" description="Helical" evidence="7">
    <location>
        <begin position="130"/>
        <end position="147"/>
    </location>
</feature>
<comment type="subcellular location">
    <subcellularLocation>
        <location evidence="1">Cell membrane</location>
        <topology evidence="1">Single-pass membrane protein</topology>
    </subcellularLocation>
</comment>
<accession>A0A4D4J2D6</accession>
<comment type="caution">
    <text evidence="9">The sequence shown here is derived from an EMBL/GenBank/DDBJ whole genome shotgun (WGS) entry which is preliminary data.</text>
</comment>
<evidence type="ECO:0000256" key="4">
    <source>
        <dbReference type="ARBA" id="ARBA00022989"/>
    </source>
</evidence>
<keyword evidence="2" id="KW-1003">Cell membrane</keyword>
<feature type="compositionally biased region" description="Gly residues" evidence="6">
    <location>
        <begin position="155"/>
        <end position="166"/>
    </location>
</feature>
<feature type="region of interest" description="Disordered" evidence="6">
    <location>
        <begin position="408"/>
        <end position="430"/>
    </location>
</feature>
<dbReference type="EMBL" id="BJFL01000003">
    <property type="protein sequence ID" value="GDY29272.1"/>
    <property type="molecule type" value="Genomic_DNA"/>
</dbReference>